<reference evidence="8 11" key="1">
    <citation type="journal article" date="2011" name="Nature">
        <title>The Medicago genome provides insight into the evolution of rhizobial symbioses.</title>
        <authorList>
            <person name="Young N.D."/>
            <person name="Debelle F."/>
            <person name="Oldroyd G.E."/>
            <person name="Geurts R."/>
            <person name="Cannon S.B."/>
            <person name="Udvardi M.K."/>
            <person name="Benedito V.A."/>
            <person name="Mayer K.F."/>
            <person name="Gouzy J."/>
            <person name="Schoof H."/>
            <person name="Van de Peer Y."/>
            <person name="Proost S."/>
            <person name="Cook D.R."/>
            <person name="Meyers B.C."/>
            <person name="Spannagl M."/>
            <person name="Cheung F."/>
            <person name="De Mita S."/>
            <person name="Krishnakumar V."/>
            <person name="Gundlach H."/>
            <person name="Zhou S."/>
            <person name="Mudge J."/>
            <person name="Bharti A.K."/>
            <person name="Murray J.D."/>
            <person name="Naoumkina M.A."/>
            <person name="Rosen B."/>
            <person name="Silverstein K.A."/>
            <person name="Tang H."/>
            <person name="Rombauts S."/>
            <person name="Zhao P.X."/>
            <person name="Zhou P."/>
            <person name="Barbe V."/>
            <person name="Bardou P."/>
            <person name="Bechner M."/>
            <person name="Bellec A."/>
            <person name="Berger A."/>
            <person name="Berges H."/>
            <person name="Bidwell S."/>
            <person name="Bisseling T."/>
            <person name="Choisne N."/>
            <person name="Couloux A."/>
            <person name="Denny R."/>
            <person name="Deshpande S."/>
            <person name="Dai X."/>
            <person name="Doyle J.J."/>
            <person name="Dudez A.M."/>
            <person name="Farmer A.D."/>
            <person name="Fouteau S."/>
            <person name="Franken C."/>
            <person name="Gibelin C."/>
            <person name="Gish J."/>
            <person name="Goldstein S."/>
            <person name="Gonzalez A.J."/>
            <person name="Green P.J."/>
            <person name="Hallab A."/>
            <person name="Hartog M."/>
            <person name="Hua A."/>
            <person name="Humphray S.J."/>
            <person name="Jeong D.H."/>
            <person name="Jing Y."/>
            <person name="Jocker A."/>
            <person name="Kenton S.M."/>
            <person name="Kim D.J."/>
            <person name="Klee K."/>
            <person name="Lai H."/>
            <person name="Lang C."/>
            <person name="Lin S."/>
            <person name="Macmil S.L."/>
            <person name="Magdelenat G."/>
            <person name="Matthews L."/>
            <person name="McCorrison J."/>
            <person name="Monaghan E.L."/>
            <person name="Mun J.H."/>
            <person name="Najar F.Z."/>
            <person name="Nicholson C."/>
            <person name="Noirot C."/>
            <person name="O'Bleness M."/>
            <person name="Paule C.R."/>
            <person name="Poulain J."/>
            <person name="Prion F."/>
            <person name="Qin B."/>
            <person name="Qu C."/>
            <person name="Retzel E.F."/>
            <person name="Riddle C."/>
            <person name="Sallet E."/>
            <person name="Samain S."/>
            <person name="Samson N."/>
            <person name="Sanders I."/>
            <person name="Saurat O."/>
            <person name="Scarpelli C."/>
            <person name="Schiex T."/>
            <person name="Segurens B."/>
            <person name="Severin A.J."/>
            <person name="Sherrier D.J."/>
            <person name="Shi R."/>
            <person name="Sims S."/>
            <person name="Singer S.R."/>
            <person name="Sinharoy S."/>
            <person name="Sterck L."/>
            <person name="Viollet A."/>
            <person name="Wang B.B."/>
            <person name="Wang K."/>
            <person name="Wang M."/>
            <person name="Wang X."/>
            <person name="Warfsmann J."/>
            <person name="Weissenbach J."/>
            <person name="White D.D."/>
            <person name="White J.D."/>
            <person name="Wiley G.B."/>
            <person name="Wincker P."/>
            <person name="Xing Y."/>
            <person name="Yang L."/>
            <person name="Yao Z."/>
            <person name="Ying F."/>
            <person name="Zhai J."/>
            <person name="Zhou L."/>
            <person name="Zuber A."/>
            <person name="Denarie J."/>
            <person name="Dixon R.A."/>
            <person name="May G.D."/>
            <person name="Schwartz D.C."/>
            <person name="Rogers J."/>
            <person name="Quetier F."/>
            <person name="Town C.D."/>
            <person name="Roe B.A."/>
        </authorList>
    </citation>
    <scope>NUCLEOTIDE SEQUENCE [LARGE SCALE GENOMIC DNA]</scope>
    <source>
        <strain evidence="8">A17</strain>
        <strain evidence="10 11">cv. Jemalong A17</strain>
    </source>
</reference>
<evidence type="ECO:0000313" key="10">
    <source>
        <dbReference type="EnsemblPlants" id="AET02986"/>
    </source>
</evidence>
<dbReference type="OrthoDB" id="47801at2759"/>
<feature type="compositionally biased region" description="Low complexity" evidence="6">
    <location>
        <begin position="26"/>
        <end position="38"/>
    </location>
</feature>
<dbReference type="SMART" id="SM00212">
    <property type="entry name" value="UBCc"/>
    <property type="match status" value="1"/>
</dbReference>
<dbReference type="Gene3D" id="3.10.110.10">
    <property type="entry name" value="Ubiquitin Conjugating Enzyme"/>
    <property type="match status" value="1"/>
</dbReference>
<dbReference type="Proteomes" id="UP000265566">
    <property type="component" value="Chromosome 8"/>
</dbReference>
<reference evidence="10" key="3">
    <citation type="submission" date="2015-04" db="UniProtKB">
        <authorList>
            <consortium name="EnsemblPlants"/>
        </authorList>
    </citation>
    <scope>IDENTIFICATION</scope>
    <source>
        <strain evidence="10">cv. Jemalong A17</strain>
    </source>
</reference>
<feature type="domain" description="UBC core" evidence="7">
    <location>
        <begin position="499"/>
        <end position="659"/>
    </location>
</feature>
<keyword evidence="11" id="KW-1185">Reference proteome</keyword>
<dbReference type="InterPro" id="IPR000608">
    <property type="entry name" value="UBC"/>
</dbReference>
<dbReference type="EnsemblPlants" id="AET02986">
    <property type="protein sequence ID" value="AET02986"/>
    <property type="gene ID" value="MTR_8g060700"/>
</dbReference>
<dbReference type="GO" id="GO:0016874">
    <property type="term" value="F:ligase activity"/>
    <property type="evidence" value="ECO:0007669"/>
    <property type="project" value="UniProtKB-KW"/>
</dbReference>
<evidence type="ECO:0000256" key="3">
    <source>
        <dbReference type="ARBA" id="ARBA00022741"/>
    </source>
</evidence>
<feature type="region of interest" description="Disordered" evidence="6">
    <location>
        <begin position="252"/>
        <end position="291"/>
    </location>
</feature>
<reference evidence="8 11" key="2">
    <citation type="journal article" date="2014" name="BMC Genomics">
        <title>An improved genome release (version Mt4.0) for the model legume Medicago truncatula.</title>
        <authorList>
            <person name="Tang H."/>
            <person name="Krishnakumar V."/>
            <person name="Bidwell S."/>
            <person name="Rosen B."/>
            <person name="Chan A."/>
            <person name="Zhou S."/>
            <person name="Gentzbittel L."/>
            <person name="Childs K.L."/>
            <person name="Yandell M."/>
            <person name="Gundlach H."/>
            <person name="Mayer K.F."/>
            <person name="Schwartz D.C."/>
            <person name="Town C.D."/>
        </authorList>
    </citation>
    <scope>GENOME REANNOTATION</scope>
    <source>
        <strain evidence="10 11">cv. Jemalong A17</strain>
    </source>
</reference>
<dbReference type="PaxDb" id="3880-AET02986"/>
<dbReference type="STRING" id="3880.G7LCW1"/>
<dbReference type="SUPFAM" id="SSF54495">
    <property type="entry name" value="UBC-like"/>
    <property type="match status" value="1"/>
</dbReference>
<accession>G7LCW1</accession>
<dbReference type="GO" id="GO:0061631">
    <property type="term" value="F:ubiquitin conjugating enzyme activity"/>
    <property type="evidence" value="ECO:0000318"/>
    <property type="project" value="GO_Central"/>
</dbReference>
<dbReference type="CDD" id="cd23837">
    <property type="entry name" value="UBCc_UBE2O"/>
    <property type="match status" value="1"/>
</dbReference>
<dbReference type="InterPro" id="IPR016135">
    <property type="entry name" value="UBQ-conjugating_enzyme/RWD"/>
</dbReference>
<dbReference type="GO" id="GO:0005524">
    <property type="term" value="F:ATP binding"/>
    <property type="evidence" value="ECO:0007669"/>
    <property type="project" value="UniProtKB-KW"/>
</dbReference>
<gene>
    <name evidence="10" type="primary">11411910</name>
    <name evidence="8" type="ordered locus">MTR_8g060700</name>
    <name evidence="9" type="ORF">MtrunA17_Chr8g0360171</name>
</gene>
<dbReference type="EMBL" id="PSQE01000008">
    <property type="protein sequence ID" value="RHN40908.1"/>
    <property type="molecule type" value="Genomic_DNA"/>
</dbReference>
<dbReference type="FunFam" id="3.10.110.10:FF:000028">
    <property type="entry name" value="Probable ubiquitin-conjugating enzyme E2 23"/>
    <property type="match status" value="1"/>
</dbReference>
<evidence type="ECO:0000256" key="2">
    <source>
        <dbReference type="ARBA" id="ARBA00022679"/>
    </source>
</evidence>
<accession>A0A0C3Y143</accession>
<dbReference type="Proteomes" id="UP000002051">
    <property type="component" value="Chromosome 8"/>
</dbReference>
<feature type="compositionally biased region" description="Pro residues" evidence="6">
    <location>
        <begin position="7"/>
        <end position="16"/>
    </location>
</feature>
<evidence type="ECO:0000256" key="4">
    <source>
        <dbReference type="ARBA" id="ARBA00022786"/>
    </source>
</evidence>
<dbReference type="AlphaFoldDB" id="G7LCW1"/>
<dbReference type="KEGG" id="mtr:11411910"/>
<keyword evidence="9" id="KW-0436">Ligase</keyword>
<feature type="region of interest" description="Disordered" evidence="6">
    <location>
        <begin position="1"/>
        <end position="67"/>
    </location>
</feature>
<evidence type="ECO:0000256" key="1">
    <source>
        <dbReference type="ARBA" id="ARBA00012486"/>
    </source>
</evidence>
<keyword evidence="4" id="KW-0833">Ubl conjugation pathway</keyword>
<reference evidence="9" key="4">
    <citation type="journal article" date="2018" name="Nat. Plants">
        <title>Whole-genome landscape of Medicago truncatula symbiotic genes.</title>
        <authorList>
            <person name="Pecrix Y."/>
            <person name="Gamas P."/>
            <person name="Carrere S."/>
        </authorList>
    </citation>
    <scope>NUCLEOTIDE SEQUENCE</scope>
    <source>
        <tissue evidence="9">Leaves</tissue>
    </source>
</reference>
<dbReference type="Pfam" id="PF00179">
    <property type="entry name" value="UQ_con"/>
    <property type="match status" value="1"/>
</dbReference>
<dbReference type="PROSITE" id="PS50127">
    <property type="entry name" value="UBC_2"/>
    <property type="match status" value="1"/>
</dbReference>
<protein>
    <recommendedName>
        <fullName evidence="1">E2 ubiquitin-conjugating enzyme</fullName>
        <ecNumber evidence="1">2.3.2.23</ecNumber>
    </recommendedName>
</protein>
<organism evidence="8 11">
    <name type="scientific">Medicago truncatula</name>
    <name type="common">Barrel medic</name>
    <name type="synonym">Medicago tribuloides</name>
    <dbReference type="NCBI Taxonomy" id="3880"/>
    <lineage>
        <taxon>Eukaryota</taxon>
        <taxon>Viridiplantae</taxon>
        <taxon>Streptophyta</taxon>
        <taxon>Embryophyta</taxon>
        <taxon>Tracheophyta</taxon>
        <taxon>Spermatophyta</taxon>
        <taxon>Magnoliopsida</taxon>
        <taxon>eudicotyledons</taxon>
        <taxon>Gunneridae</taxon>
        <taxon>Pentapetalae</taxon>
        <taxon>rosids</taxon>
        <taxon>fabids</taxon>
        <taxon>Fabales</taxon>
        <taxon>Fabaceae</taxon>
        <taxon>Papilionoideae</taxon>
        <taxon>50 kb inversion clade</taxon>
        <taxon>NPAAA clade</taxon>
        <taxon>Hologalegina</taxon>
        <taxon>IRL clade</taxon>
        <taxon>Trifolieae</taxon>
        <taxon>Medicago</taxon>
    </lineage>
</organism>
<evidence type="ECO:0000313" key="9">
    <source>
        <dbReference type="EMBL" id="RHN40908.1"/>
    </source>
</evidence>
<dbReference type="PANTHER" id="PTHR46116:SF41">
    <property type="entry name" value="UBIQUITIN-CONJUGATING ENZYME E2 25-RELATED"/>
    <property type="match status" value="1"/>
</dbReference>
<evidence type="ECO:0000256" key="5">
    <source>
        <dbReference type="ARBA" id="ARBA00022840"/>
    </source>
</evidence>
<keyword evidence="3" id="KW-0547">Nucleotide-binding</keyword>
<feature type="compositionally biased region" description="Polar residues" evidence="6">
    <location>
        <begin position="257"/>
        <end position="270"/>
    </location>
</feature>
<evidence type="ECO:0000313" key="11">
    <source>
        <dbReference type="Proteomes" id="UP000002051"/>
    </source>
</evidence>
<name>G7LCW1_MEDTR</name>
<dbReference type="Gramene" id="rna47153">
    <property type="protein sequence ID" value="RHN40908.1"/>
    <property type="gene ID" value="gene47153"/>
</dbReference>
<dbReference type="EC" id="2.3.2.23" evidence="1"/>
<dbReference type="EMBL" id="CM001224">
    <property type="protein sequence ID" value="AET02986.2"/>
    <property type="molecule type" value="Genomic_DNA"/>
</dbReference>
<evidence type="ECO:0000256" key="6">
    <source>
        <dbReference type="SAM" id="MobiDB-lite"/>
    </source>
</evidence>
<evidence type="ECO:0000313" key="8">
    <source>
        <dbReference type="EMBL" id="AET02986.2"/>
    </source>
</evidence>
<sequence>MSGSIEQPPPLPPPQSPSLSDHSFQNSNSRSVYSGSNSHRFMDPDVIEIPPPPPPSTHNSSNLLKQKQPIFPDVIDIDNDDDDSTDLVVVGEKVVNCNKGKTIDSVHNDYGDHQTMEDFDNIYYPPVIDKSGPSSWVESSNGYASASKNLISIDEQGSDHSYDDDDDDDDLSDLFMDDYMDVDNYTLLQEHFDNANIPPGIEAPVPWLKDYDLGSKKPESSLFHPSFHIPQSDSKNCQGSGLFQPTWSLEPIKPETQEPSAGSTSVQSKVESIDHPSKIQLPPPLFSQSVPSMKKFDAGQSRRRKLKLPVGVESSTSNLFSGPSGFKKPYVFGSSTNFSSLGNSEAMKLPHVGESPHWKLLEMAKKAGGTGSISSHQSNFIGPVNGSFPFSGTEFVNPWLNSSHFNPYPSYTANSGFFNPFVPLHVTPEQMFNNPWVHNPARDGNNGPTADSTVVAISDEARDEILKKFQNFKQFDTIDDTSDHYYLHKTSSTEQHSKNWVKRIQEEWKSLEKDLPDSIFVRVYESRIDLLRAVIIGAEGTPYHDGLFFFDFFFPSGFPNVPPLVYYHSGGLRLNPNLYNCGKVCLSLLNTWSGNKNEKWLPGVSTILQVLVSIQGLILNTMPYFNEPGYARLSGSAEGEMRSLRYNEDTFLLSLRTMVYLIRRPPKSFEDFVKGHFCSRGQDILVACKAYMDGAQVGCLVKGGVQDVDQGDKSCSKEFKQSLPAYVDMLVKEFTQVGARDCEKFLSSSTISNKPLE</sequence>
<evidence type="ECO:0000259" key="7">
    <source>
        <dbReference type="PROSITE" id="PS50127"/>
    </source>
</evidence>
<dbReference type="eggNOG" id="KOG0895">
    <property type="taxonomic scope" value="Eukaryota"/>
</dbReference>
<keyword evidence="9" id="KW-0012">Acyltransferase</keyword>
<keyword evidence="2 9" id="KW-0808">Transferase</keyword>
<proteinExistence type="predicted"/>
<keyword evidence="5" id="KW-0067">ATP-binding</keyword>
<dbReference type="PANTHER" id="PTHR46116">
    <property type="entry name" value="(E3-INDEPENDENT) E2 UBIQUITIN-CONJUGATING ENZYME"/>
    <property type="match status" value="1"/>
</dbReference>